<organism evidence="2 3">
    <name type="scientific">Saccharothrix australiensis</name>
    <dbReference type="NCBI Taxonomy" id="2072"/>
    <lineage>
        <taxon>Bacteria</taxon>
        <taxon>Bacillati</taxon>
        <taxon>Actinomycetota</taxon>
        <taxon>Actinomycetes</taxon>
        <taxon>Pseudonocardiales</taxon>
        <taxon>Pseudonocardiaceae</taxon>
        <taxon>Saccharothrix</taxon>
    </lineage>
</organism>
<proteinExistence type="predicted"/>
<name>A0A495W6B8_9PSEU</name>
<sequence length="395" mass="41432">MSTSPQDPLGRARRAGRRAAPRDARRAPYPEARRESTPEGRRGSSRDVRDGAGEPPRGRHRDDARRSSRACPDDLREPPGGAHRDDVRWSSRAYLDDLWEPPRGAHRGTPREPTGGAYGGDLREPPRDGRPDPRRDGRREPARAPARRTGPPPRRRRRLLTPGRALLCLVLSLVTTAVVKAVQPTTAPLATAGLAVALAAVPLVADLLHGSAEARARGAAPGSPAVAACVLLGIGGGAAYGTAATADRLTAHESVVAERLAAPVAGRLGPLVATVEQVAVTANFTKVTVSVVNRSSATAKVSVVGSCRLVGQGGVELRLDGLFDALRERFFLDVPGGGAVVRRTVAFPGVLPAGEMVAALGCGSVSWSGSDPTWSTRDLVGRPLRVADLKLTAVP</sequence>
<dbReference type="RefSeq" id="WP_147455219.1">
    <property type="nucleotide sequence ID" value="NZ_RBXO01000001.1"/>
</dbReference>
<keyword evidence="3" id="KW-1185">Reference proteome</keyword>
<protein>
    <submittedName>
        <fullName evidence="2">Uncharacterized protein</fullName>
    </submittedName>
</protein>
<evidence type="ECO:0000313" key="3">
    <source>
        <dbReference type="Proteomes" id="UP000282084"/>
    </source>
</evidence>
<accession>A0A495W6B8</accession>
<dbReference type="AlphaFoldDB" id="A0A495W6B8"/>
<gene>
    <name evidence="2" type="ORF">C8E97_4892</name>
</gene>
<dbReference type="Proteomes" id="UP000282084">
    <property type="component" value="Unassembled WGS sequence"/>
</dbReference>
<feature type="compositionally biased region" description="Basic and acidic residues" evidence="1">
    <location>
        <begin position="121"/>
        <end position="142"/>
    </location>
</feature>
<dbReference type="EMBL" id="RBXO01000001">
    <property type="protein sequence ID" value="RKT56203.1"/>
    <property type="molecule type" value="Genomic_DNA"/>
</dbReference>
<feature type="region of interest" description="Disordered" evidence="1">
    <location>
        <begin position="1"/>
        <end position="159"/>
    </location>
</feature>
<reference evidence="2 3" key="1">
    <citation type="submission" date="2018-10" db="EMBL/GenBank/DDBJ databases">
        <title>Sequencing the genomes of 1000 actinobacteria strains.</title>
        <authorList>
            <person name="Klenk H.-P."/>
        </authorList>
    </citation>
    <scope>NUCLEOTIDE SEQUENCE [LARGE SCALE GENOMIC DNA]</scope>
    <source>
        <strain evidence="2 3">DSM 43800</strain>
    </source>
</reference>
<dbReference type="OrthoDB" id="9853856at2"/>
<evidence type="ECO:0000313" key="2">
    <source>
        <dbReference type="EMBL" id="RKT56203.1"/>
    </source>
</evidence>
<comment type="caution">
    <text evidence="2">The sequence shown here is derived from an EMBL/GenBank/DDBJ whole genome shotgun (WGS) entry which is preliminary data.</text>
</comment>
<feature type="compositionally biased region" description="Basic and acidic residues" evidence="1">
    <location>
        <begin position="20"/>
        <end position="89"/>
    </location>
</feature>
<evidence type="ECO:0000256" key="1">
    <source>
        <dbReference type="SAM" id="MobiDB-lite"/>
    </source>
</evidence>